<proteinExistence type="predicted"/>
<sequence>MEFIVLTSRAFNSFTTDNCLEIATDKSGCCVLQQCVLHAEGEPRERLLAEITGNALILAEHPYGIAVSSVLVMALFPPYPTQYCGEECSKCYASSIAFILAQCCHTAFWVCSITV</sequence>
<reference evidence="1 2" key="1">
    <citation type="journal article" date="2022" name="Plant J.">
        <title>Chromosome-level genome of Camellia lanceoleosa provides a valuable resource for understanding genome evolution and self-incompatibility.</title>
        <authorList>
            <person name="Gong W."/>
            <person name="Xiao S."/>
            <person name="Wang L."/>
            <person name="Liao Z."/>
            <person name="Chang Y."/>
            <person name="Mo W."/>
            <person name="Hu G."/>
            <person name="Li W."/>
            <person name="Zhao G."/>
            <person name="Zhu H."/>
            <person name="Hu X."/>
            <person name="Ji K."/>
            <person name="Xiang X."/>
            <person name="Song Q."/>
            <person name="Yuan D."/>
            <person name="Jin S."/>
            <person name="Zhang L."/>
        </authorList>
    </citation>
    <scope>NUCLEOTIDE SEQUENCE [LARGE SCALE GENOMIC DNA]</scope>
    <source>
        <strain evidence="1">SQ_2022a</strain>
    </source>
</reference>
<dbReference type="EMBL" id="CM045764">
    <property type="protein sequence ID" value="KAI8007059.1"/>
    <property type="molecule type" value="Genomic_DNA"/>
</dbReference>
<dbReference type="Proteomes" id="UP001060215">
    <property type="component" value="Chromosome 7"/>
</dbReference>
<protein>
    <submittedName>
        <fullName evidence="1">Uncharacterized protein</fullName>
    </submittedName>
</protein>
<accession>A0ACC0H275</accession>
<comment type="caution">
    <text evidence="1">The sequence shown here is derived from an EMBL/GenBank/DDBJ whole genome shotgun (WGS) entry which is preliminary data.</text>
</comment>
<gene>
    <name evidence="1" type="ORF">LOK49_LG07G02496</name>
</gene>
<evidence type="ECO:0000313" key="2">
    <source>
        <dbReference type="Proteomes" id="UP001060215"/>
    </source>
</evidence>
<organism evidence="1 2">
    <name type="scientific">Camellia lanceoleosa</name>
    <dbReference type="NCBI Taxonomy" id="1840588"/>
    <lineage>
        <taxon>Eukaryota</taxon>
        <taxon>Viridiplantae</taxon>
        <taxon>Streptophyta</taxon>
        <taxon>Embryophyta</taxon>
        <taxon>Tracheophyta</taxon>
        <taxon>Spermatophyta</taxon>
        <taxon>Magnoliopsida</taxon>
        <taxon>eudicotyledons</taxon>
        <taxon>Gunneridae</taxon>
        <taxon>Pentapetalae</taxon>
        <taxon>asterids</taxon>
        <taxon>Ericales</taxon>
        <taxon>Theaceae</taxon>
        <taxon>Camellia</taxon>
    </lineage>
</organism>
<evidence type="ECO:0000313" key="1">
    <source>
        <dbReference type="EMBL" id="KAI8007059.1"/>
    </source>
</evidence>
<name>A0ACC0H275_9ERIC</name>
<keyword evidence="2" id="KW-1185">Reference proteome</keyword>